<accession>A0A453LT08</accession>
<dbReference type="Pfam" id="PF13326">
    <property type="entry name" value="PSII_Pbs27"/>
    <property type="match status" value="1"/>
</dbReference>
<proteinExistence type="inferred from homology"/>
<evidence type="ECO:0000313" key="2">
    <source>
        <dbReference type="EnsemblPlants" id="AET5Gv20901000.3"/>
    </source>
</evidence>
<keyword evidence="3" id="KW-1185">Reference proteome</keyword>
<feature type="compositionally biased region" description="Basic residues" evidence="1">
    <location>
        <begin position="53"/>
        <end position="65"/>
    </location>
</feature>
<feature type="region of interest" description="Disordered" evidence="1">
    <location>
        <begin position="46"/>
        <end position="113"/>
    </location>
</feature>
<reference evidence="2" key="4">
    <citation type="submission" date="2019-03" db="UniProtKB">
        <authorList>
            <consortium name="EnsemblPlants"/>
        </authorList>
    </citation>
    <scope>IDENTIFICATION</scope>
</reference>
<organism evidence="2 3">
    <name type="scientific">Aegilops tauschii subsp. strangulata</name>
    <name type="common">Goatgrass</name>
    <dbReference type="NCBI Taxonomy" id="200361"/>
    <lineage>
        <taxon>Eukaryota</taxon>
        <taxon>Viridiplantae</taxon>
        <taxon>Streptophyta</taxon>
        <taxon>Embryophyta</taxon>
        <taxon>Tracheophyta</taxon>
        <taxon>Spermatophyta</taxon>
        <taxon>Magnoliopsida</taxon>
        <taxon>Liliopsida</taxon>
        <taxon>Poales</taxon>
        <taxon>Poaceae</taxon>
        <taxon>BOP clade</taxon>
        <taxon>Pooideae</taxon>
        <taxon>Triticodae</taxon>
        <taxon>Triticeae</taxon>
        <taxon>Triticinae</taxon>
        <taxon>Aegilops</taxon>
    </lineage>
</organism>
<protein>
    <recommendedName>
        <fullName evidence="4">Photosystem II D1 processing protein PSB27-H2, chloroplastic</fullName>
    </recommendedName>
</protein>
<reference evidence="2" key="5">
    <citation type="journal article" date="2021" name="G3 (Bethesda)">
        <title>Aegilops tauschii genome assembly Aet v5.0 features greater sequence contiguity and improved annotation.</title>
        <authorList>
            <person name="Wang L."/>
            <person name="Zhu T."/>
            <person name="Rodriguez J.C."/>
            <person name="Deal K.R."/>
            <person name="Dubcovsky J."/>
            <person name="McGuire P.E."/>
            <person name="Lux T."/>
            <person name="Spannagl M."/>
            <person name="Mayer K.F.X."/>
            <person name="Baldrich P."/>
            <person name="Meyers B.C."/>
            <person name="Huo N."/>
            <person name="Gu Y.Q."/>
            <person name="Zhou H."/>
            <person name="Devos K.M."/>
            <person name="Bennetzen J.L."/>
            <person name="Unver T."/>
            <person name="Budak H."/>
            <person name="Gulick P.J."/>
            <person name="Galiba G."/>
            <person name="Kalapos B."/>
            <person name="Nelson D.R."/>
            <person name="Li P."/>
            <person name="You F.M."/>
            <person name="Luo M.C."/>
            <person name="Dvorak J."/>
        </authorList>
    </citation>
    <scope>NUCLEOTIDE SEQUENCE [LARGE SCALE GENOMIC DNA]</scope>
    <source>
        <strain evidence="2">cv. AL8/78</strain>
    </source>
</reference>
<dbReference type="InterPro" id="IPR025585">
    <property type="entry name" value="PSII_Psb27"/>
</dbReference>
<dbReference type="PANTHER" id="PTHR34041:SF3">
    <property type="entry name" value="PHOTOSYSTEM II D1 PRECURSOR PROCESSING PROTEIN PSB27-H2, CHLOROPLASTIC"/>
    <property type="match status" value="1"/>
</dbReference>
<sequence length="239" mass="25900">EQSSLADKEGRLWSCAQLQPNSDSSAQTNHQCLGLHCLPPCPCRGRAGATAAARRHRRRRRRRRRSSEPRRASGGLSVTHRRHPSIHPLVLAAPTNSSRAAPGRARAAEEDGGEGVVGAFKSLFDPNEETKGGKVLPKAYLKAAREVVRTLRESLGEGDAAGDSASFRRGADSAKTSIREFIGGWRGQPAVAREESYVALEKAIKSLAEFYSKAGPFASLPGDVKNKILDDLNARRIWA</sequence>
<dbReference type="GO" id="GO:0009543">
    <property type="term" value="C:chloroplast thylakoid lumen"/>
    <property type="evidence" value="ECO:0007669"/>
    <property type="project" value="TreeGrafter"/>
</dbReference>
<dbReference type="PANTHER" id="PTHR34041">
    <property type="entry name" value="PHOTOSYSTEM II REPAIR PROTEIN PSB27-H1, CHLOROPLASTIC"/>
    <property type="match status" value="1"/>
</dbReference>
<evidence type="ECO:0000313" key="3">
    <source>
        <dbReference type="Proteomes" id="UP000015105"/>
    </source>
</evidence>
<dbReference type="AlphaFoldDB" id="A0A453LT08"/>
<dbReference type="STRING" id="200361.A0A453LT08"/>
<dbReference type="GO" id="GO:0009523">
    <property type="term" value="C:photosystem II"/>
    <property type="evidence" value="ECO:0007669"/>
    <property type="project" value="InterPro"/>
</dbReference>
<dbReference type="EnsemblPlants" id="AET5Gv20901000.3">
    <property type="protein sequence ID" value="AET5Gv20901000.3"/>
    <property type="gene ID" value="AET5Gv20901000"/>
</dbReference>
<dbReference type="InterPro" id="IPR038450">
    <property type="entry name" value="PSII_Psb27_sf"/>
</dbReference>
<evidence type="ECO:0000256" key="1">
    <source>
        <dbReference type="SAM" id="MobiDB-lite"/>
    </source>
</evidence>
<reference evidence="3" key="2">
    <citation type="journal article" date="2017" name="Nat. Plants">
        <title>The Aegilops tauschii genome reveals multiple impacts of transposons.</title>
        <authorList>
            <person name="Zhao G."/>
            <person name="Zou C."/>
            <person name="Li K."/>
            <person name="Wang K."/>
            <person name="Li T."/>
            <person name="Gao L."/>
            <person name="Zhang X."/>
            <person name="Wang H."/>
            <person name="Yang Z."/>
            <person name="Liu X."/>
            <person name="Jiang W."/>
            <person name="Mao L."/>
            <person name="Kong X."/>
            <person name="Jiao Y."/>
            <person name="Jia J."/>
        </authorList>
    </citation>
    <scope>NUCLEOTIDE SEQUENCE [LARGE SCALE GENOMIC DNA]</scope>
    <source>
        <strain evidence="3">cv. AL8/78</strain>
    </source>
</reference>
<dbReference type="Gene3D" id="1.20.58.810">
    <property type="entry name" value="Photosystem II Pbs27"/>
    <property type="match status" value="1"/>
</dbReference>
<dbReference type="GO" id="GO:0010207">
    <property type="term" value="P:photosystem II assembly"/>
    <property type="evidence" value="ECO:0007669"/>
    <property type="project" value="InterPro"/>
</dbReference>
<name>A0A453LT08_AEGTS</name>
<reference evidence="2" key="3">
    <citation type="journal article" date="2017" name="Nature">
        <title>Genome sequence of the progenitor of the wheat D genome Aegilops tauschii.</title>
        <authorList>
            <person name="Luo M.C."/>
            <person name="Gu Y.Q."/>
            <person name="Puiu D."/>
            <person name="Wang H."/>
            <person name="Twardziok S.O."/>
            <person name="Deal K.R."/>
            <person name="Huo N."/>
            <person name="Zhu T."/>
            <person name="Wang L."/>
            <person name="Wang Y."/>
            <person name="McGuire P.E."/>
            <person name="Liu S."/>
            <person name="Long H."/>
            <person name="Ramasamy R.K."/>
            <person name="Rodriguez J.C."/>
            <person name="Van S.L."/>
            <person name="Yuan L."/>
            <person name="Wang Z."/>
            <person name="Xia Z."/>
            <person name="Xiao L."/>
            <person name="Anderson O.D."/>
            <person name="Ouyang S."/>
            <person name="Liang Y."/>
            <person name="Zimin A.V."/>
            <person name="Pertea G."/>
            <person name="Qi P."/>
            <person name="Bennetzen J.L."/>
            <person name="Dai X."/>
            <person name="Dawson M.W."/>
            <person name="Muller H.G."/>
            <person name="Kugler K."/>
            <person name="Rivarola-Duarte L."/>
            <person name="Spannagl M."/>
            <person name="Mayer K.F.X."/>
            <person name="Lu F.H."/>
            <person name="Bevan M.W."/>
            <person name="Leroy P."/>
            <person name="Li P."/>
            <person name="You F.M."/>
            <person name="Sun Q."/>
            <person name="Liu Z."/>
            <person name="Lyons E."/>
            <person name="Wicker T."/>
            <person name="Salzberg S.L."/>
            <person name="Devos K.M."/>
            <person name="Dvorak J."/>
        </authorList>
    </citation>
    <scope>NUCLEOTIDE SEQUENCE [LARGE SCALE GENOMIC DNA]</scope>
    <source>
        <strain evidence="2">cv. AL8/78</strain>
    </source>
</reference>
<evidence type="ECO:0008006" key="4">
    <source>
        <dbReference type="Google" id="ProtNLM"/>
    </source>
</evidence>
<dbReference type="Gramene" id="AET5Gv20901000.3">
    <property type="protein sequence ID" value="AET5Gv20901000.3"/>
    <property type="gene ID" value="AET5Gv20901000"/>
</dbReference>
<dbReference type="Proteomes" id="UP000015105">
    <property type="component" value="Chromosome 5D"/>
</dbReference>
<dbReference type="HAMAP" id="MF_01481">
    <property type="entry name" value="PSII_Psb27"/>
    <property type="match status" value="1"/>
</dbReference>
<dbReference type="GO" id="GO:0010206">
    <property type="term" value="P:photosystem II repair"/>
    <property type="evidence" value="ECO:0007669"/>
    <property type="project" value="InterPro"/>
</dbReference>
<dbReference type="FunFam" id="1.20.58.810:FF:000002">
    <property type="entry name" value="Photosystem II D1 processing protein PSB27-H2, chloroplastic"/>
    <property type="match status" value="1"/>
</dbReference>
<reference evidence="3" key="1">
    <citation type="journal article" date="2014" name="Science">
        <title>Ancient hybridizations among the ancestral genomes of bread wheat.</title>
        <authorList>
            <consortium name="International Wheat Genome Sequencing Consortium,"/>
            <person name="Marcussen T."/>
            <person name="Sandve S.R."/>
            <person name="Heier L."/>
            <person name="Spannagl M."/>
            <person name="Pfeifer M."/>
            <person name="Jakobsen K.S."/>
            <person name="Wulff B.B."/>
            <person name="Steuernagel B."/>
            <person name="Mayer K.F."/>
            <person name="Olsen O.A."/>
        </authorList>
    </citation>
    <scope>NUCLEOTIDE SEQUENCE [LARGE SCALE GENOMIC DNA]</scope>
    <source>
        <strain evidence="3">cv. AL8/78</strain>
    </source>
</reference>